<dbReference type="PANTHER" id="PTHR18968">
    <property type="entry name" value="THIAMINE PYROPHOSPHATE ENZYMES"/>
    <property type="match status" value="1"/>
</dbReference>
<dbReference type="Pfam" id="PF02776">
    <property type="entry name" value="TPP_enzyme_N"/>
    <property type="match status" value="1"/>
</dbReference>
<dbReference type="InterPro" id="IPR000399">
    <property type="entry name" value="TPP-bd_CS"/>
</dbReference>
<dbReference type="Pfam" id="PF02775">
    <property type="entry name" value="TPP_enzyme_C"/>
    <property type="match status" value="1"/>
</dbReference>
<dbReference type="Proteomes" id="UP000266089">
    <property type="component" value="Unassembled WGS sequence"/>
</dbReference>
<dbReference type="PANTHER" id="PTHR18968:SF9">
    <property type="entry name" value="3D-(3,5_4)-TRIHYDROXYCYCLOHEXANE-1,2-DIONE HYDROLASE"/>
    <property type="match status" value="1"/>
</dbReference>
<dbReference type="RefSeq" id="WP_027886717.1">
    <property type="nucleotide sequence ID" value="NZ_JBHSXZ010000007.1"/>
</dbReference>
<dbReference type="EMBL" id="QWKX01000079">
    <property type="protein sequence ID" value="RIH75107.1"/>
    <property type="molecule type" value="Genomic_DNA"/>
</dbReference>
<comment type="similarity">
    <text evidence="1 3">Belongs to the TPP enzyme family.</text>
</comment>
<evidence type="ECO:0000259" key="6">
    <source>
        <dbReference type="Pfam" id="PF02776"/>
    </source>
</evidence>
<dbReference type="EC" id="3.7.1.22" evidence="7"/>
<reference evidence="7 8" key="1">
    <citation type="submission" date="2018-08" db="EMBL/GenBank/DDBJ databases">
        <title>Meiothermus cateniformans JCM 15151 genome sequencing project.</title>
        <authorList>
            <person name="Da Costa M.S."/>
            <person name="Albuquerque L."/>
            <person name="Raposo P."/>
            <person name="Froufe H.J.C."/>
            <person name="Barroso C.S."/>
            <person name="Egas C."/>
        </authorList>
    </citation>
    <scope>NUCLEOTIDE SEQUENCE [LARGE SCALE GENOMIC DNA]</scope>
    <source>
        <strain evidence="7 8">JCM 15151</strain>
    </source>
</reference>
<dbReference type="SUPFAM" id="SSF52518">
    <property type="entry name" value="Thiamin diphosphate-binding fold (THDP-binding)"/>
    <property type="match status" value="2"/>
</dbReference>
<dbReference type="CDD" id="cd07035">
    <property type="entry name" value="TPP_PYR_POX_like"/>
    <property type="match status" value="1"/>
</dbReference>
<dbReference type="GO" id="GO:0030976">
    <property type="term" value="F:thiamine pyrophosphate binding"/>
    <property type="evidence" value="ECO:0007669"/>
    <property type="project" value="InterPro"/>
</dbReference>
<evidence type="ECO:0000259" key="4">
    <source>
        <dbReference type="Pfam" id="PF00205"/>
    </source>
</evidence>
<sequence length="624" mass="67860">MKSQRLTVAQALVQFLAAQHTERDGKEQRLIRGVWAIFGHGNVSGLGQALEEYGDQVGLPTYHPQNEQAMVHAAIAYAKHTRRLSTFACTASVGPGSTNMLTAAATATVNRLPVLLLPSDYFANRLPDPVLQQLEHPTEHDVSVNDAFRPLSRFFTRITRPSQLLSALPEAMRVLTDPAETGAVTICLPEDVQTEAYDWPASFFAPRVWRIRRPAPEPELVAQAAELIRRAQRPLIVTGGGTLYAEAQEALAAFAQRFGIPVAESQGGKGALPWNHPMCVGPVGANGGTAANRLAREADLVIAIGTRLGDFVTASKTAFQHPEVRFIGVNVLPFDAAKLSGLALVADARRALEALEAALAGFAGTQAAYRSEVAQLKQEWDALVQHYRTPRPEKAQMAQAEVIGLVNEVFGPQATVICAAGSLPGDLLKLWRCEDSRAYHLEYGFSCMGYEIPAGLGVALAEPGREVVVFVGDGSYLMMNSEIVTAVAEGLEFTVVLVDNKGFGSIRGLQLSVGSPSFNNELRRRDARTGRTDGAVLELDFAAHARAMGARVWNPQNYQALEEALREARTARGVRVIVVPVSLEDRVPSFEGWWDVPVAEVSNQPEVQKARQAYEAHLKKQRHF</sequence>
<dbReference type="InterPro" id="IPR011766">
    <property type="entry name" value="TPP_enzyme_TPP-bd"/>
</dbReference>
<dbReference type="InterPro" id="IPR030817">
    <property type="entry name" value="Myo_inos_IolD"/>
</dbReference>
<feature type="domain" description="Thiamine pyrophosphate enzyme central" evidence="4">
    <location>
        <begin position="221"/>
        <end position="355"/>
    </location>
</feature>
<dbReference type="GO" id="GO:0005948">
    <property type="term" value="C:acetolactate synthase complex"/>
    <property type="evidence" value="ECO:0007669"/>
    <property type="project" value="TreeGrafter"/>
</dbReference>
<keyword evidence="2 3" id="KW-0786">Thiamine pyrophosphate</keyword>
<gene>
    <name evidence="7" type="primary">iolD</name>
    <name evidence="7" type="ORF">Mcate_02387</name>
</gene>
<proteinExistence type="inferred from homology"/>
<evidence type="ECO:0000313" key="7">
    <source>
        <dbReference type="EMBL" id="RIH75107.1"/>
    </source>
</evidence>
<dbReference type="GO" id="GO:0019310">
    <property type="term" value="P:inositol catabolic process"/>
    <property type="evidence" value="ECO:0007669"/>
    <property type="project" value="InterPro"/>
</dbReference>
<dbReference type="GO" id="GO:0003984">
    <property type="term" value="F:acetolactate synthase activity"/>
    <property type="evidence" value="ECO:0007669"/>
    <property type="project" value="TreeGrafter"/>
</dbReference>
<dbReference type="GO" id="GO:0009097">
    <property type="term" value="P:isoleucine biosynthetic process"/>
    <property type="evidence" value="ECO:0007669"/>
    <property type="project" value="TreeGrafter"/>
</dbReference>
<feature type="domain" description="Thiamine pyrophosphate enzyme TPP-binding" evidence="5">
    <location>
        <begin position="420"/>
        <end position="579"/>
    </location>
</feature>
<dbReference type="GO" id="GO:0102481">
    <property type="term" value="F:3D-(3,5/4)-trihydroxycyclohexane-1,2-dione hydrolase activity"/>
    <property type="evidence" value="ECO:0007669"/>
    <property type="project" value="UniProtKB-EC"/>
</dbReference>
<dbReference type="Gene3D" id="3.40.50.1220">
    <property type="entry name" value="TPP-binding domain"/>
    <property type="match status" value="1"/>
</dbReference>
<dbReference type="GO" id="GO:0050660">
    <property type="term" value="F:flavin adenine dinucleotide binding"/>
    <property type="evidence" value="ECO:0007669"/>
    <property type="project" value="TreeGrafter"/>
</dbReference>
<dbReference type="Pfam" id="PF00205">
    <property type="entry name" value="TPP_enzyme_M"/>
    <property type="match status" value="1"/>
</dbReference>
<accession>A0A399DST8</accession>
<feature type="domain" description="Thiamine pyrophosphate enzyme N-terminal TPP-binding" evidence="6">
    <location>
        <begin position="48"/>
        <end position="127"/>
    </location>
</feature>
<dbReference type="GO" id="GO:0009099">
    <property type="term" value="P:L-valine biosynthetic process"/>
    <property type="evidence" value="ECO:0007669"/>
    <property type="project" value="TreeGrafter"/>
</dbReference>
<dbReference type="InterPro" id="IPR029035">
    <property type="entry name" value="DHS-like_NAD/FAD-binding_dom"/>
</dbReference>
<keyword evidence="7" id="KW-0378">Hydrolase</keyword>
<dbReference type="OrthoDB" id="4494979at2"/>
<evidence type="ECO:0000256" key="3">
    <source>
        <dbReference type="RuleBase" id="RU362132"/>
    </source>
</evidence>
<dbReference type="InterPro" id="IPR045229">
    <property type="entry name" value="TPP_enz"/>
</dbReference>
<evidence type="ECO:0000256" key="2">
    <source>
        <dbReference type="ARBA" id="ARBA00023052"/>
    </source>
</evidence>
<dbReference type="InterPro" id="IPR012000">
    <property type="entry name" value="Thiamin_PyroP_enz_cen_dom"/>
</dbReference>
<evidence type="ECO:0000313" key="8">
    <source>
        <dbReference type="Proteomes" id="UP000266089"/>
    </source>
</evidence>
<protein>
    <submittedName>
        <fullName evidence="7">3D-(3,5/4)-trihydroxycyclohexane-1,2-dione hydrolase</fullName>
        <ecNumber evidence="7">3.7.1.22</ecNumber>
    </submittedName>
</protein>
<name>A0A399DST8_9DEIN</name>
<dbReference type="InterPro" id="IPR029061">
    <property type="entry name" value="THDP-binding"/>
</dbReference>
<dbReference type="InterPro" id="IPR012001">
    <property type="entry name" value="Thiamin_PyroP_enz_TPP-bd_dom"/>
</dbReference>
<comment type="caution">
    <text evidence="7">The sequence shown here is derived from an EMBL/GenBank/DDBJ whole genome shotgun (WGS) entry which is preliminary data.</text>
</comment>
<organism evidence="7 8">
    <name type="scientific">Meiothermus taiwanensis</name>
    <dbReference type="NCBI Taxonomy" id="172827"/>
    <lineage>
        <taxon>Bacteria</taxon>
        <taxon>Thermotogati</taxon>
        <taxon>Deinococcota</taxon>
        <taxon>Deinococci</taxon>
        <taxon>Thermales</taxon>
        <taxon>Thermaceae</taxon>
        <taxon>Meiothermus</taxon>
    </lineage>
</organism>
<dbReference type="GO" id="GO:0000287">
    <property type="term" value="F:magnesium ion binding"/>
    <property type="evidence" value="ECO:0007669"/>
    <property type="project" value="InterPro"/>
</dbReference>
<dbReference type="SUPFAM" id="SSF52467">
    <property type="entry name" value="DHS-like NAD/FAD-binding domain"/>
    <property type="match status" value="1"/>
</dbReference>
<dbReference type="PROSITE" id="PS00187">
    <property type="entry name" value="TPP_ENZYMES"/>
    <property type="match status" value="1"/>
</dbReference>
<dbReference type="Gene3D" id="3.40.50.970">
    <property type="match status" value="2"/>
</dbReference>
<evidence type="ECO:0000259" key="5">
    <source>
        <dbReference type="Pfam" id="PF02775"/>
    </source>
</evidence>
<evidence type="ECO:0000256" key="1">
    <source>
        <dbReference type="ARBA" id="ARBA00007812"/>
    </source>
</evidence>
<dbReference type="NCBIfam" id="TIGR04377">
    <property type="entry name" value="myo_inos_iolD"/>
    <property type="match status" value="1"/>
</dbReference>
<dbReference type="AlphaFoldDB" id="A0A399DST8"/>